<dbReference type="GO" id="GO:0003676">
    <property type="term" value="F:nucleic acid binding"/>
    <property type="evidence" value="ECO:0007669"/>
    <property type="project" value="InterPro"/>
</dbReference>
<evidence type="ECO:0000259" key="1">
    <source>
        <dbReference type="Pfam" id="PF06250"/>
    </source>
</evidence>
<dbReference type="Pfam" id="PF17761">
    <property type="entry name" value="DUF1016_N"/>
    <property type="match status" value="1"/>
</dbReference>
<dbReference type="Gene3D" id="3.40.1350.10">
    <property type="match status" value="1"/>
</dbReference>
<dbReference type="InterPro" id="IPR053148">
    <property type="entry name" value="PD-DEXK-like_domain"/>
</dbReference>
<dbReference type="PANTHER" id="PTHR30547">
    <property type="entry name" value="UNCHARACTERIZED PROTEIN YHCG-RELATED"/>
    <property type="match status" value="1"/>
</dbReference>
<reference evidence="3 4" key="1">
    <citation type="submission" date="2019-08" db="EMBL/GenBank/DDBJ databases">
        <title>In-depth cultivation of the pig gut microbiome towards novel bacterial diversity and tailored functional studies.</title>
        <authorList>
            <person name="Wylensek D."/>
            <person name="Hitch T.C.A."/>
            <person name="Clavel T."/>
        </authorList>
    </citation>
    <scope>NUCLEOTIDE SEQUENCE [LARGE SCALE GENOMIC DNA]</scope>
    <source>
        <strain evidence="3 4">WCA3-601-WT-6J</strain>
    </source>
</reference>
<sequence>MDDNKTVVSNEMSLVVQEVRSILDNAREKVARQVNNELLLTYWNIGRIICEYEQTIPDRADYGKQTLKALSIELTKEFGKGFSRSNLQNMRQFYLAYEKCQTVSGKLSWSHYCELLSISDVDKRSFYEKEAVNSGWSVRELKRQIESSLFERLLLSRGDANKEQVLALALHGNEIAQPADIIRDPYVFEFLGLPEDKPVMESDLERALVQQIEKFLLELGRGFMFVGTQQRVTLNNTHYYVDMVFYNKILRAYVLIELKTTKLTPEAAGQINMYLNYYTAEVNDPDDNPPIGIILCTDKDSITAEYALGGLSNNIFASRYVLYMPNKEQLIRQVKAVLEKWHEGDKD</sequence>
<dbReference type="AlphaFoldDB" id="A0A6I2U7A8"/>
<organism evidence="3 4">
    <name type="scientific">Ruthenibacterium lactatiformans</name>
    <dbReference type="NCBI Taxonomy" id="1550024"/>
    <lineage>
        <taxon>Bacteria</taxon>
        <taxon>Bacillati</taxon>
        <taxon>Bacillota</taxon>
        <taxon>Clostridia</taxon>
        <taxon>Eubacteriales</taxon>
        <taxon>Oscillospiraceae</taxon>
        <taxon>Ruthenibacterium</taxon>
    </lineage>
</organism>
<protein>
    <submittedName>
        <fullName evidence="3">DUF1016 domain-containing protein</fullName>
    </submittedName>
</protein>
<gene>
    <name evidence="3" type="ORF">FYJ76_04605</name>
</gene>
<feature type="domain" description="YhcG N-terminal" evidence="2">
    <location>
        <begin position="18"/>
        <end position="152"/>
    </location>
</feature>
<feature type="domain" description="YhcG PDDEXK nuclease" evidence="1">
    <location>
        <begin position="180"/>
        <end position="330"/>
    </location>
</feature>
<comment type="caution">
    <text evidence="3">The sequence shown here is derived from an EMBL/GenBank/DDBJ whole genome shotgun (WGS) entry which is preliminary data.</text>
</comment>
<evidence type="ECO:0000313" key="4">
    <source>
        <dbReference type="Proteomes" id="UP000431913"/>
    </source>
</evidence>
<dbReference type="InterPro" id="IPR041527">
    <property type="entry name" value="YhcG_N"/>
</dbReference>
<accession>A0A6I2U7A8</accession>
<dbReference type="PANTHER" id="PTHR30547:SF5">
    <property type="entry name" value="NUCLEASE YHCG-RELATED"/>
    <property type="match status" value="1"/>
</dbReference>
<dbReference type="InterPro" id="IPR011856">
    <property type="entry name" value="tRNA_endonuc-like_dom_sf"/>
</dbReference>
<dbReference type="EMBL" id="VUNJ01000004">
    <property type="protein sequence ID" value="MST91220.1"/>
    <property type="molecule type" value="Genomic_DNA"/>
</dbReference>
<evidence type="ECO:0000313" key="3">
    <source>
        <dbReference type="EMBL" id="MST91220.1"/>
    </source>
</evidence>
<dbReference type="InterPro" id="IPR009362">
    <property type="entry name" value="YhcG_C"/>
</dbReference>
<evidence type="ECO:0000259" key="2">
    <source>
        <dbReference type="Pfam" id="PF17761"/>
    </source>
</evidence>
<dbReference type="Proteomes" id="UP000431913">
    <property type="component" value="Unassembled WGS sequence"/>
</dbReference>
<dbReference type="RefSeq" id="WP_154521842.1">
    <property type="nucleotide sequence ID" value="NZ_JBKWPM010000033.1"/>
</dbReference>
<dbReference type="Pfam" id="PF06250">
    <property type="entry name" value="YhcG_C"/>
    <property type="match status" value="1"/>
</dbReference>
<proteinExistence type="predicted"/>
<name>A0A6I2U7A8_9FIRM</name>